<proteinExistence type="predicted"/>
<feature type="region of interest" description="Disordered" evidence="1">
    <location>
        <begin position="71"/>
        <end position="107"/>
    </location>
</feature>
<protein>
    <submittedName>
        <fullName evidence="2">Uncharacterized protein</fullName>
    </submittedName>
</protein>
<comment type="caution">
    <text evidence="2">The sequence shown here is derived from an EMBL/GenBank/DDBJ whole genome shotgun (WGS) entry which is preliminary data.</text>
</comment>
<accession>A0AAW0AN71</accession>
<feature type="compositionally biased region" description="Acidic residues" evidence="1">
    <location>
        <begin position="75"/>
        <end position="86"/>
    </location>
</feature>
<evidence type="ECO:0000313" key="2">
    <source>
        <dbReference type="EMBL" id="KAK7014662.1"/>
    </source>
</evidence>
<gene>
    <name evidence="2" type="ORF">R3P38DRAFT_2787492</name>
</gene>
<organism evidence="2 3">
    <name type="scientific">Favolaschia claudopus</name>
    <dbReference type="NCBI Taxonomy" id="2862362"/>
    <lineage>
        <taxon>Eukaryota</taxon>
        <taxon>Fungi</taxon>
        <taxon>Dikarya</taxon>
        <taxon>Basidiomycota</taxon>
        <taxon>Agaricomycotina</taxon>
        <taxon>Agaricomycetes</taxon>
        <taxon>Agaricomycetidae</taxon>
        <taxon>Agaricales</taxon>
        <taxon>Marasmiineae</taxon>
        <taxon>Mycenaceae</taxon>
        <taxon>Favolaschia</taxon>
    </lineage>
</organism>
<evidence type="ECO:0000313" key="3">
    <source>
        <dbReference type="Proteomes" id="UP001362999"/>
    </source>
</evidence>
<feature type="compositionally biased region" description="Basic and acidic residues" evidence="1">
    <location>
        <begin position="87"/>
        <end position="99"/>
    </location>
</feature>
<sequence length="143" mass="16431">MDSADEYDEYFEFGHFTPEAEQEIARIEREALGACSPSTRAFTNCVDISEGRIQEIPCACLLLQTRNLRIRGDNEDMDSENEDDESEPRGARNKEKVVDGGKASFTQPKGMPAWLYTFFRKTIQCQPPPFRHAFRERLSHCFS</sequence>
<evidence type="ECO:0000256" key="1">
    <source>
        <dbReference type="SAM" id="MobiDB-lite"/>
    </source>
</evidence>
<dbReference type="AlphaFoldDB" id="A0AAW0AN71"/>
<name>A0AAW0AN71_9AGAR</name>
<keyword evidence="3" id="KW-1185">Reference proteome</keyword>
<dbReference type="Proteomes" id="UP001362999">
    <property type="component" value="Unassembled WGS sequence"/>
</dbReference>
<dbReference type="EMBL" id="JAWWNJ010000056">
    <property type="protein sequence ID" value="KAK7014662.1"/>
    <property type="molecule type" value="Genomic_DNA"/>
</dbReference>
<reference evidence="2 3" key="1">
    <citation type="journal article" date="2024" name="J Genomics">
        <title>Draft genome sequencing and assembly of Favolaschia claudopus CIRM-BRFM 2984 isolated from oak limbs.</title>
        <authorList>
            <person name="Navarro D."/>
            <person name="Drula E."/>
            <person name="Chaduli D."/>
            <person name="Cazenave R."/>
            <person name="Ahrendt S."/>
            <person name="Wang J."/>
            <person name="Lipzen A."/>
            <person name="Daum C."/>
            <person name="Barry K."/>
            <person name="Grigoriev I.V."/>
            <person name="Favel A."/>
            <person name="Rosso M.N."/>
            <person name="Martin F."/>
        </authorList>
    </citation>
    <scope>NUCLEOTIDE SEQUENCE [LARGE SCALE GENOMIC DNA]</scope>
    <source>
        <strain evidence="2 3">CIRM-BRFM 2984</strain>
    </source>
</reference>